<feature type="transmembrane region" description="Helical" evidence="1">
    <location>
        <begin position="48"/>
        <end position="66"/>
    </location>
</feature>
<evidence type="ECO:0000313" key="3">
    <source>
        <dbReference type="Proteomes" id="UP000677913"/>
    </source>
</evidence>
<accession>A0A8J8BDF4</accession>
<reference evidence="2" key="1">
    <citation type="submission" date="2021-04" db="EMBL/GenBank/DDBJ databases">
        <title>Genome based classification of Actinospica acidithermotolerans sp. nov., an actinobacterium isolated from an Indonesian hot spring.</title>
        <authorList>
            <person name="Kusuma A.B."/>
            <person name="Putra K.E."/>
            <person name="Nafisah S."/>
            <person name="Loh J."/>
            <person name="Nouioui I."/>
            <person name="Goodfellow M."/>
        </authorList>
    </citation>
    <scope>NUCLEOTIDE SEQUENCE</scope>
    <source>
        <strain evidence="2">DSM 45618</strain>
    </source>
</reference>
<name>A0A8J8BDF4_9ACTN</name>
<dbReference type="EMBL" id="JAGSXH010000041">
    <property type="protein sequence ID" value="MBS2964086.1"/>
    <property type="molecule type" value="Genomic_DNA"/>
</dbReference>
<proteinExistence type="predicted"/>
<protein>
    <submittedName>
        <fullName evidence="2">Uncharacterized protein</fullName>
    </submittedName>
</protein>
<keyword evidence="1" id="KW-0812">Transmembrane</keyword>
<gene>
    <name evidence="2" type="ORF">KGA66_13595</name>
</gene>
<feature type="transmembrane region" description="Helical" evidence="1">
    <location>
        <begin position="72"/>
        <end position="94"/>
    </location>
</feature>
<keyword evidence="1" id="KW-0472">Membrane</keyword>
<keyword evidence="1" id="KW-1133">Transmembrane helix</keyword>
<sequence>MAAFAFDHATPGFLNIRDIDDLARGAFAPLLLLTLSQMLLLRVHRLEPALIGVSGLVGTLAVYWNARHGVPFGYAVALSLAVVIVVFAVVNGLLSASLTAPAALAVSVGCS</sequence>
<keyword evidence="3" id="KW-1185">Reference proteome</keyword>
<evidence type="ECO:0000256" key="1">
    <source>
        <dbReference type="SAM" id="Phobius"/>
    </source>
</evidence>
<dbReference type="AlphaFoldDB" id="A0A8J8BDF4"/>
<organism evidence="2 3">
    <name type="scientific">Actinocrinis puniceicyclus</name>
    <dbReference type="NCBI Taxonomy" id="977794"/>
    <lineage>
        <taxon>Bacteria</taxon>
        <taxon>Bacillati</taxon>
        <taxon>Actinomycetota</taxon>
        <taxon>Actinomycetes</taxon>
        <taxon>Catenulisporales</taxon>
        <taxon>Actinospicaceae</taxon>
        <taxon>Actinocrinis</taxon>
    </lineage>
</organism>
<evidence type="ECO:0000313" key="2">
    <source>
        <dbReference type="EMBL" id="MBS2964086.1"/>
    </source>
</evidence>
<comment type="caution">
    <text evidence="2">The sequence shown here is derived from an EMBL/GenBank/DDBJ whole genome shotgun (WGS) entry which is preliminary data.</text>
</comment>
<dbReference type="RefSeq" id="WP_211468398.1">
    <property type="nucleotide sequence ID" value="NZ_JAGSXH010000041.1"/>
</dbReference>
<dbReference type="Proteomes" id="UP000677913">
    <property type="component" value="Unassembled WGS sequence"/>
</dbReference>